<dbReference type="Pfam" id="PF02811">
    <property type="entry name" value="PHP"/>
    <property type="match status" value="1"/>
</dbReference>
<evidence type="ECO:0000256" key="3">
    <source>
        <dbReference type="ARBA" id="ARBA00022705"/>
    </source>
</evidence>
<dbReference type="RefSeq" id="WP_181462596.1">
    <property type="nucleotide sequence ID" value="NZ_CP059275.1"/>
</dbReference>
<evidence type="ECO:0000313" key="6">
    <source>
        <dbReference type="EMBL" id="QLQ61944.1"/>
    </source>
</evidence>
<dbReference type="InterPro" id="IPR040982">
    <property type="entry name" value="DNA_pol3_finger"/>
</dbReference>
<evidence type="ECO:0000313" key="7">
    <source>
        <dbReference type="Proteomes" id="UP000510868"/>
    </source>
</evidence>
<evidence type="ECO:0000256" key="4">
    <source>
        <dbReference type="ARBA" id="ARBA00022932"/>
    </source>
</evidence>
<protein>
    <submittedName>
        <fullName evidence="6">DNA polymerase III subunit alpha</fullName>
    </submittedName>
</protein>
<dbReference type="InterPro" id="IPR003141">
    <property type="entry name" value="Pol/His_phosphatase_N"/>
</dbReference>
<dbReference type="InterPro" id="IPR011708">
    <property type="entry name" value="DNA_pol3_alpha_NTPase_dom"/>
</dbReference>
<keyword evidence="2" id="KW-0548">Nucleotidyltransferase</keyword>
<keyword evidence="1" id="KW-0808">Transferase</keyword>
<keyword evidence="4" id="KW-0239">DNA-directed DNA polymerase</keyword>
<evidence type="ECO:0000256" key="1">
    <source>
        <dbReference type="ARBA" id="ARBA00022679"/>
    </source>
</evidence>
<gene>
    <name evidence="6" type="ORF">HHK02_01015</name>
</gene>
<dbReference type="Gene3D" id="3.20.20.140">
    <property type="entry name" value="Metal-dependent hydrolases"/>
    <property type="match status" value="1"/>
</dbReference>
<dbReference type="InterPro" id="IPR004013">
    <property type="entry name" value="PHP_dom"/>
</dbReference>
<organism evidence="6 7">
    <name type="scientific">Limosilactobacillus reuteri</name>
    <name type="common">Lactobacillus reuteri</name>
    <dbReference type="NCBI Taxonomy" id="1598"/>
    <lineage>
        <taxon>Bacteria</taxon>
        <taxon>Bacillati</taxon>
        <taxon>Bacillota</taxon>
        <taxon>Bacilli</taxon>
        <taxon>Lactobacillales</taxon>
        <taxon>Lactobacillaceae</taxon>
        <taxon>Limosilactobacillus</taxon>
    </lineage>
</organism>
<dbReference type="PANTHER" id="PTHR32294:SF0">
    <property type="entry name" value="DNA POLYMERASE III SUBUNIT ALPHA"/>
    <property type="match status" value="1"/>
</dbReference>
<proteinExistence type="predicted"/>
<dbReference type="Pfam" id="PF07733">
    <property type="entry name" value="DNA_pol3_alpha"/>
    <property type="match status" value="1"/>
</dbReference>
<dbReference type="Proteomes" id="UP000510868">
    <property type="component" value="Chromosome"/>
</dbReference>
<dbReference type="GO" id="GO:0006260">
    <property type="term" value="P:DNA replication"/>
    <property type="evidence" value="ECO:0007669"/>
    <property type="project" value="UniProtKB-KW"/>
</dbReference>
<accession>A0A7L6BJB4</accession>
<dbReference type="EMBL" id="CP059275">
    <property type="protein sequence ID" value="QLQ61944.1"/>
    <property type="molecule type" value="Genomic_DNA"/>
</dbReference>
<feature type="domain" description="Polymerase/histidinol phosphatase N-terminal" evidence="5">
    <location>
        <begin position="7"/>
        <end position="78"/>
    </location>
</feature>
<dbReference type="GO" id="GO:0003887">
    <property type="term" value="F:DNA-directed DNA polymerase activity"/>
    <property type="evidence" value="ECO:0007669"/>
    <property type="project" value="UniProtKB-KW"/>
</dbReference>
<dbReference type="InterPro" id="IPR004805">
    <property type="entry name" value="DnaE2/DnaE/PolC"/>
</dbReference>
<dbReference type="AlphaFoldDB" id="A0A7L6BJB4"/>
<dbReference type="Pfam" id="PF17657">
    <property type="entry name" value="DNA_pol3_finger"/>
    <property type="match status" value="1"/>
</dbReference>
<sequence length="1108" mass="126535">MSYNYWVSLHQHDYFSNAGGYFEIVTSTKDYIKYAKKYNLPAVCITNHGNISGWVQRKRDIEATGLKYIHGMEGYTTMDLEDKNRGYHTIMIAKNYDGVKEINRLSSKSFNRDDGHFYYHGRITFDELQQVVSNGNIIITTACLAGPIAQNLVSSDMSDEERTSRNNVLQQWIELARNNRDNVYLEVQPHDNVEQAELNSVLQGYANQYNLQLVASNDIHALDQDHDRLRKIIKKGKRNGYDNDDQFELWCKTRSEMVDEFNKQGVLTQESIQKALDATVDIVNSVENFELDRNPKYPQLYDNPEQEFQRRIKHGLLKRGIDKLPTDERRAYINRVNHEYSVYKHNGAIDYMLSHQDIINAAKEHGIHFGPGRGSVGGSLIAYLCGQTEMDSLKLGLNFERFMNPERVSLPDIDVDAFSKDQKWVQQWILTNPKWHAASIMTANTYGLKAAIKAVADGMDRYAGKPAYIQSIRNQIGDDGVVPTEVYEEHQQLIDDAKKVVGVIDSFGRHAAGIIIDTNTIDDTLGVQTISGWDYPVTQIDMGEIEYLKNIKYDVLGLDNIGLISRTAELAGIPFPTPDSDFIDFEDEAVWNSMRENNIGVFQMEGDRAGKLLRDMLSSETIRNIHSNEAGKDVKYMDLLSLVNAGQRPAGSSYVDAVTHGRFKDNNHSALNKFLAPTLGQLVYQEQLIQFLVEFCGRSAGEADVLRRAVGHKIKSVIDEEVPKIHKDFINTMVTKYNDSPEHAEKIADDFIQVFMDAANYGFSINHSMAYSYIGYISTWLRYYYPLEWCTAAFQIWEGKQDKLNRVISFAKEHNIQLKSFEFGKSKSGYYLEKNSKTIYEGTTSVKGVSSDVGDQLYLLHDKQNKTFTDLLMDIYDNSQVSIKSIDGNLKPGTYDIKELYNSFNEDELKQLDKLVKVKSDTVTTRYNQAFAVTQRDLLNLILLNFFSDFGSPKKLKSVYEKFHKTYKPKNKRFVGKSQKYHECLEYEKSLDDDDFPLITTLQNEYDLLGRCLTTNSNIPSNYAFITSLIVRSNKVIVGLYSIKHGKEVKAFVSKRLYNSSSIAKGDLIKVGDTTARPKTIMQDGKWVKSRTDKDLWIDSFEHVNKAN</sequence>
<dbReference type="GO" id="GO:0008408">
    <property type="term" value="F:3'-5' exonuclease activity"/>
    <property type="evidence" value="ECO:0007669"/>
    <property type="project" value="InterPro"/>
</dbReference>
<dbReference type="InterPro" id="IPR016195">
    <property type="entry name" value="Pol/histidinol_Pase-like"/>
</dbReference>
<evidence type="ECO:0000259" key="5">
    <source>
        <dbReference type="SMART" id="SM00481"/>
    </source>
</evidence>
<dbReference type="SUPFAM" id="SSF89550">
    <property type="entry name" value="PHP domain-like"/>
    <property type="match status" value="1"/>
</dbReference>
<evidence type="ECO:0000256" key="2">
    <source>
        <dbReference type="ARBA" id="ARBA00022695"/>
    </source>
</evidence>
<keyword evidence="3" id="KW-0235">DNA replication</keyword>
<reference evidence="6 7" key="1">
    <citation type="submission" date="2020-07" db="EMBL/GenBank/DDBJ databases">
        <title>Genome sequence of Lactobacillus reuteri CNEI-KCA3 isolated from the faeces of a reared-broiler chicken, South-East Nigeria, reveals presence of CRISPR arrays.</title>
        <authorList>
            <person name="Anukam K.C."/>
            <person name="Ibezim C.N."/>
            <person name="BeecK W.V."/>
            <person name="Allonsius C."/>
            <person name="Broek M.D."/>
            <person name="Tuyaerts I."/>
            <person name="Attama A."/>
            <person name="Esimone C.O."/>
            <person name="Lebeer S."/>
        </authorList>
    </citation>
    <scope>NUCLEOTIDE SEQUENCE [LARGE SCALE GENOMIC DNA]</scope>
    <source>
        <strain evidence="6 7">CNEI-KCA3</strain>
    </source>
</reference>
<dbReference type="PANTHER" id="PTHR32294">
    <property type="entry name" value="DNA POLYMERASE III SUBUNIT ALPHA"/>
    <property type="match status" value="1"/>
</dbReference>
<dbReference type="SMART" id="SM00481">
    <property type="entry name" value="POLIIIAc"/>
    <property type="match status" value="1"/>
</dbReference>
<name>A0A7L6BJB4_LIMRT</name>